<sequence length="67" mass="7076">MSGSVLGFIAVFVVVVALFVFALGAAMRHTGLLQADISLGPKGLTIHLRQHPMPGPPGQRKRRRGGS</sequence>
<name>A0AB38D5K3_9MYCO</name>
<dbReference type="Proteomes" id="UP000185210">
    <property type="component" value="Unassembled WGS sequence"/>
</dbReference>
<evidence type="ECO:0000256" key="1">
    <source>
        <dbReference type="SAM" id="MobiDB-lite"/>
    </source>
</evidence>
<feature type="region of interest" description="Disordered" evidence="1">
    <location>
        <begin position="48"/>
        <end position="67"/>
    </location>
</feature>
<keyword evidence="2" id="KW-1133">Transmembrane helix</keyword>
<gene>
    <name evidence="3" type="ORF">SAMEA2070301_05018</name>
</gene>
<dbReference type="EMBL" id="FSHM01000010">
    <property type="protein sequence ID" value="SIB98493.1"/>
    <property type="molecule type" value="Genomic_DNA"/>
</dbReference>
<organism evidence="3 4">
    <name type="scientific">Mycobacteroides abscessus subsp. abscessus</name>
    <dbReference type="NCBI Taxonomy" id="1185650"/>
    <lineage>
        <taxon>Bacteria</taxon>
        <taxon>Bacillati</taxon>
        <taxon>Actinomycetota</taxon>
        <taxon>Actinomycetes</taxon>
        <taxon>Mycobacteriales</taxon>
        <taxon>Mycobacteriaceae</taxon>
        <taxon>Mycobacteroides</taxon>
        <taxon>Mycobacteroides abscessus</taxon>
    </lineage>
</organism>
<evidence type="ECO:0000313" key="3">
    <source>
        <dbReference type="EMBL" id="SIB98493.1"/>
    </source>
</evidence>
<reference evidence="3 4" key="1">
    <citation type="submission" date="2016-11" db="EMBL/GenBank/DDBJ databases">
        <authorList>
            <consortium name="Pathogen Informatics"/>
        </authorList>
    </citation>
    <scope>NUCLEOTIDE SEQUENCE [LARGE SCALE GENOMIC DNA]</scope>
    <source>
        <strain evidence="3 4">104</strain>
    </source>
</reference>
<protein>
    <submittedName>
        <fullName evidence="3">Uncharacterized protein</fullName>
    </submittedName>
</protein>
<dbReference type="AlphaFoldDB" id="A0AB38D5K3"/>
<feature type="transmembrane region" description="Helical" evidence="2">
    <location>
        <begin position="6"/>
        <end position="26"/>
    </location>
</feature>
<evidence type="ECO:0000313" key="4">
    <source>
        <dbReference type="Proteomes" id="UP000185210"/>
    </source>
</evidence>
<keyword evidence="2" id="KW-0472">Membrane</keyword>
<keyword evidence="2" id="KW-0812">Transmembrane</keyword>
<comment type="caution">
    <text evidence="3">The sequence shown here is derived from an EMBL/GenBank/DDBJ whole genome shotgun (WGS) entry which is preliminary data.</text>
</comment>
<evidence type="ECO:0000256" key="2">
    <source>
        <dbReference type="SAM" id="Phobius"/>
    </source>
</evidence>
<proteinExistence type="predicted"/>
<accession>A0AB38D5K3</accession>